<protein>
    <recommendedName>
        <fullName evidence="3">UDP-N-acetylglucosamine diphosphorylase</fullName>
        <ecNumber evidence="3">2.7.7.23</ecNumber>
    </recommendedName>
</protein>
<dbReference type="CDD" id="cd04193">
    <property type="entry name" value="UDPGlcNAc_PPase"/>
    <property type="match status" value="1"/>
</dbReference>
<evidence type="ECO:0000256" key="1">
    <source>
        <dbReference type="ARBA" id="ARBA00005208"/>
    </source>
</evidence>
<comment type="caution">
    <text evidence="7">The sequence shown here is derived from an EMBL/GenBank/DDBJ whole genome shotgun (WGS) entry which is preliminary data.</text>
</comment>
<evidence type="ECO:0000256" key="4">
    <source>
        <dbReference type="ARBA" id="ARBA00022679"/>
    </source>
</evidence>
<evidence type="ECO:0000256" key="2">
    <source>
        <dbReference type="ARBA" id="ARBA00010401"/>
    </source>
</evidence>
<reference evidence="7" key="1">
    <citation type="submission" date="2022-08" db="EMBL/GenBank/DDBJ databases">
        <title>Novel sulfate-reducing endosymbionts in the free-living metamonad Anaeramoeba.</title>
        <authorList>
            <person name="Jerlstrom-Hultqvist J."/>
            <person name="Cepicka I."/>
            <person name="Gallot-Lavallee L."/>
            <person name="Salas-Leiva D."/>
            <person name="Curtis B.A."/>
            <person name="Zahonova K."/>
            <person name="Pipaliya S."/>
            <person name="Dacks J."/>
            <person name="Roger A.J."/>
        </authorList>
    </citation>
    <scope>NUCLEOTIDE SEQUENCE</scope>
    <source>
        <strain evidence="7">Schooner1</strain>
    </source>
</reference>
<dbReference type="SUPFAM" id="SSF53448">
    <property type="entry name" value="Nucleotide-diphospho-sugar transferases"/>
    <property type="match status" value="1"/>
</dbReference>
<dbReference type="InterPro" id="IPR002618">
    <property type="entry name" value="UDPGP_fam"/>
</dbReference>
<sequence>MTTFKKIKELCEQNKQTHVLKYYNELPKEEQEQLLNDLSQIDFSILGELYSASQTITKRQLHLGDIEPLGDVKNCRELKEQEHEELWEAGLQLVKEKKVGIITLAGGQGSRLGFSHPKGMYNIGLPSGKNLFQIHADNILKLEQLSGSNEKEKGLIVWYVMTSESTDSETQQYFKENNYLGLRPDQVIFFQQSKLPSLTFDGKLILETKSTISFSPNGNGGIYPALKDCHVLEHMQKSGIEYVHVVGIDNLLCKLADPIFIAYCARSNTQGGAKVVEKSYPDERVGIFCNCKGKVEVVEYSEIDQEISNLKDEMENLVFKHSNIVNHFYTFQYLSDICENWFDEMKYHIAKKQIKCINVDGESAFPDQPNGFKFEKFIFDAFKFASSFSFLQVERNSDFAPIKNKEGSLNDSPNTARDMLSKLHVGYLKSAGAKAIVGDGICEISSLISYSGEGLTEIAKGNEFKLPIYID</sequence>
<evidence type="ECO:0000313" key="8">
    <source>
        <dbReference type="Proteomes" id="UP001150062"/>
    </source>
</evidence>
<name>A0ABQ8XBN6_9EUKA</name>
<evidence type="ECO:0000313" key="7">
    <source>
        <dbReference type="EMBL" id="KAJ6230083.1"/>
    </source>
</evidence>
<comment type="catalytic activity">
    <reaction evidence="6">
        <text>N-acetyl-alpha-D-glucosamine 1-phosphate + UTP + H(+) = UDP-N-acetyl-alpha-D-glucosamine + diphosphate</text>
        <dbReference type="Rhea" id="RHEA:13509"/>
        <dbReference type="ChEBI" id="CHEBI:15378"/>
        <dbReference type="ChEBI" id="CHEBI:33019"/>
        <dbReference type="ChEBI" id="CHEBI:46398"/>
        <dbReference type="ChEBI" id="CHEBI:57705"/>
        <dbReference type="ChEBI" id="CHEBI:57776"/>
        <dbReference type="EC" id="2.7.7.23"/>
    </reaction>
</comment>
<dbReference type="Gene3D" id="3.90.550.10">
    <property type="entry name" value="Spore Coat Polysaccharide Biosynthesis Protein SpsA, Chain A"/>
    <property type="match status" value="1"/>
</dbReference>
<comment type="pathway">
    <text evidence="1">Nucleotide-sugar biosynthesis; UDP-N-acetyl-alpha-D-glucosamine biosynthesis; UDP-N-acetyl-alpha-D-glucosamine from N-acetyl-alpha-D-glucosamine 1-phosphate: step 1/1.</text>
</comment>
<keyword evidence="8" id="KW-1185">Reference proteome</keyword>
<dbReference type="EMBL" id="JAOAOG010000315">
    <property type="protein sequence ID" value="KAJ6230083.1"/>
    <property type="molecule type" value="Genomic_DNA"/>
</dbReference>
<dbReference type="PANTHER" id="PTHR11952:SF2">
    <property type="entry name" value="LD24639P"/>
    <property type="match status" value="1"/>
</dbReference>
<dbReference type="InterPro" id="IPR039741">
    <property type="entry name" value="UDP-sugar_pyrophosphorylase"/>
</dbReference>
<comment type="similarity">
    <text evidence="2">Belongs to the UDPGP type 1 family.</text>
</comment>
<organism evidence="7 8">
    <name type="scientific">Anaeramoeba flamelloides</name>
    <dbReference type="NCBI Taxonomy" id="1746091"/>
    <lineage>
        <taxon>Eukaryota</taxon>
        <taxon>Metamonada</taxon>
        <taxon>Anaeramoebidae</taxon>
        <taxon>Anaeramoeba</taxon>
    </lineage>
</organism>
<gene>
    <name evidence="7" type="ORF">M0813_07308</name>
</gene>
<dbReference type="EC" id="2.7.7.23" evidence="3"/>
<evidence type="ECO:0000256" key="6">
    <source>
        <dbReference type="ARBA" id="ARBA00048493"/>
    </source>
</evidence>
<keyword evidence="5" id="KW-0548">Nucleotidyltransferase</keyword>
<keyword evidence="4" id="KW-0808">Transferase</keyword>
<accession>A0ABQ8XBN6</accession>
<dbReference type="Pfam" id="PF01704">
    <property type="entry name" value="UDPGP"/>
    <property type="match status" value="1"/>
</dbReference>
<evidence type="ECO:0000256" key="5">
    <source>
        <dbReference type="ARBA" id="ARBA00022695"/>
    </source>
</evidence>
<dbReference type="Proteomes" id="UP001150062">
    <property type="component" value="Unassembled WGS sequence"/>
</dbReference>
<dbReference type="InterPro" id="IPR029044">
    <property type="entry name" value="Nucleotide-diphossugar_trans"/>
</dbReference>
<proteinExistence type="inferred from homology"/>
<evidence type="ECO:0000256" key="3">
    <source>
        <dbReference type="ARBA" id="ARBA00012457"/>
    </source>
</evidence>
<dbReference type="PANTHER" id="PTHR11952">
    <property type="entry name" value="UDP- GLUCOSE PYROPHOSPHORYLASE"/>
    <property type="match status" value="1"/>
</dbReference>